<proteinExistence type="predicted"/>
<keyword evidence="5 7" id="KW-0472">Membrane</keyword>
<evidence type="ECO:0000256" key="5">
    <source>
        <dbReference type="ARBA" id="ARBA00023136"/>
    </source>
</evidence>
<evidence type="ECO:0000313" key="9">
    <source>
        <dbReference type="Proteomes" id="UP000050482"/>
    </source>
</evidence>
<evidence type="ECO:0000256" key="6">
    <source>
        <dbReference type="SAM" id="MobiDB-lite"/>
    </source>
</evidence>
<dbReference type="PATRIC" id="fig|471514.4.peg.2492"/>
<dbReference type="Pfam" id="PF01810">
    <property type="entry name" value="LysE"/>
    <property type="match status" value="1"/>
</dbReference>
<evidence type="ECO:0000256" key="1">
    <source>
        <dbReference type="ARBA" id="ARBA00004651"/>
    </source>
</evidence>
<feature type="transmembrane region" description="Helical" evidence="7">
    <location>
        <begin position="80"/>
        <end position="98"/>
    </location>
</feature>
<feature type="transmembrane region" description="Helical" evidence="7">
    <location>
        <begin position="211"/>
        <end position="234"/>
    </location>
</feature>
<dbReference type="PANTHER" id="PTHR30086">
    <property type="entry name" value="ARGININE EXPORTER PROTEIN ARGO"/>
    <property type="match status" value="1"/>
</dbReference>
<keyword evidence="3 7" id="KW-0812">Transmembrane</keyword>
<evidence type="ECO:0000256" key="2">
    <source>
        <dbReference type="ARBA" id="ARBA00022475"/>
    </source>
</evidence>
<dbReference type="GO" id="GO:0015171">
    <property type="term" value="F:amino acid transmembrane transporter activity"/>
    <property type="evidence" value="ECO:0007669"/>
    <property type="project" value="TreeGrafter"/>
</dbReference>
<feature type="region of interest" description="Disordered" evidence="6">
    <location>
        <begin position="105"/>
        <end position="133"/>
    </location>
</feature>
<sequence length="235" mass="25404">MQGVTWGGTRLGNAFVHGFLLALGLILPIGVQNGFVITQGSVHQRFSNVLPTIITASLCDTLLIAVSIFGVTTLSFTSPIVRLVMGVVGCGFLLFMGWSTFRSDAGSDDNPGQTSDSRVNGEDEGTLDPSGRAWSRKRQIWTAASTSLLNPHAWMDTLAIIGGSAVLYTNWRLRFSFGVACVLVSWLWFFALALTGHLAGTRLLRGQAKVWLNRGSAVMMWGSAIYLAVVLWHLG</sequence>
<reference evidence="8 9" key="1">
    <citation type="submission" date="2015-09" db="EMBL/GenBank/DDBJ databases">
        <title>Draft genome sequence of Alicyclobacillus ferrooxydans DSM 22381.</title>
        <authorList>
            <person name="Hemp J."/>
        </authorList>
    </citation>
    <scope>NUCLEOTIDE SEQUENCE [LARGE SCALE GENOMIC DNA]</scope>
    <source>
        <strain evidence="8 9">TC-34</strain>
    </source>
</reference>
<evidence type="ECO:0000256" key="4">
    <source>
        <dbReference type="ARBA" id="ARBA00022989"/>
    </source>
</evidence>
<dbReference type="EMBL" id="LJCO01000026">
    <property type="protein sequence ID" value="KPV44786.1"/>
    <property type="molecule type" value="Genomic_DNA"/>
</dbReference>
<accession>A0A0P9EMZ3</accession>
<feature type="transmembrane region" description="Helical" evidence="7">
    <location>
        <begin position="177"/>
        <end position="199"/>
    </location>
</feature>
<dbReference type="AlphaFoldDB" id="A0A0P9EMZ3"/>
<gene>
    <name evidence="8" type="ORF">AN477_05585</name>
</gene>
<evidence type="ECO:0000313" key="8">
    <source>
        <dbReference type="EMBL" id="KPV44786.1"/>
    </source>
</evidence>
<evidence type="ECO:0000256" key="7">
    <source>
        <dbReference type="SAM" id="Phobius"/>
    </source>
</evidence>
<name>A0A0P9EMZ3_9BACL</name>
<evidence type="ECO:0000256" key="3">
    <source>
        <dbReference type="ARBA" id="ARBA00022692"/>
    </source>
</evidence>
<keyword evidence="4 7" id="KW-1133">Transmembrane helix</keyword>
<organism evidence="8 9">
    <name type="scientific">Alicyclobacillus ferrooxydans</name>
    <dbReference type="NCBI Taxonomy" id="471514"/>
    <lineage>
        <taxon>Bacteria</taxon>
        <taxon>Bacillati</taxon>
        <taxon>Bacillota</taxon>
        <taxon>Bacilli</taxon>
        <taxon>Bacillales</taxon>
        <taxon>Alicyclobacillaceae</taxon>
        <taxon>Alicyclobacillus</taxon>
    </lineage>
</organism>
<keyword evidence="9" id="KW-1185">Reference proteome</keyword>
<keyword evidence="2" id="KW-1003">Cell membrane</keyword>
<dbReference type="PANTHER" id="PTHR30086:SF20">
    <property type="entry name" value="ARGININE EXPORTER PROTEIN ARGO-RELATED"/>
    <property type="match status" value="1"/>
</dbReference>
<dbReference type="InterPro" id="IPR001123">
    <property type="entry name" value="LeuE-type"/>
</dbReference>
<comment type="caution">
    <text evidence="8">The sequence shown here is derived from an EMBL/GenBank/DDBJ whole genome shotgun (WGS) entry which is preliminary data.</text>
</comment>
<dbReference type="Proteomes" id="UP000050482">
    <property type="component" value="Unassembled WGS sequence"/>
</dbReference>
<feature type="transmembrane region" description="Helical" evidence="7">
    <location>
        <begin position="15"/>
        <end position="37"/>
    </location>
</feature>
<comment type="subcellular location">
    <subcellularLocation>
        <location evidence="1">Cell membrane</location>
        <topology evidence="1">Multi-pass membrane protein</topology>
    </subcellularLocation>
</comment>
<protein>
    <recommendedName>
        <fullName evidence="10">Lysine transporter LysE</fullName>
    </recommendedName>
</protein>
<feature type="transmembrane region" description="Helical" evidence="7">
    <location>
        <begin position="49"/>
        <end position="74"/>
    </location>
</feature>
<dbReference type="GO" id="GO:0005886">
    <property type="term" value="C:plasma membrane"/>
    <property type="evidence" value="ECO:0007669"/>
    <property type="project" value="UniProtKB-SubCell"/>
</dbReference>
<evidence type="ECO:0008006" key="10">
    <source>
        <dbReference type="Google" id="ProtNLM"/>
    </source>
</evidence>